<accession>A0A150K0H9</accession>
<evidence type="ECO:0000313" key="1">
    <source>
        <dbReference type="EMBL" id="KWZ83026.1"/>
    </source>
</evidence>
<reference evidence="1" key="3">
    <citation type="submission" date="2016-01" db="EMBL/GenBank/DDBJ databases">
        <authorList>
            <person name="Oliw E.H."/>
        </authorList>
    </citation>
    <scope>NUCLEOTIDE SEQUENCE [LARGE SCALE GENOMIC DNA]</scope>
    <source>
        <strain evidence="1">GED7749B</strain>
    </source>
</reference>
<evidence type="ECO:0000313" key="2">
    <source>
        <dbReference type="EMBL" id="KYC62972.1"/>
    </source>
</evidence>
<evidence type="ECO:0000313" key="3">
    <source>
        <dbReference type="Proteomes" id="UP000070376"/>
    </source>
</evidence>
<gene>
    <name evidence="2" type="ORF">B4098_0377</name>
    <name evidence="1" type="ORF">HMPREF3213_01511</name>
</gene>
<evidence type="ECO:0000313" key="4">
    <source>
        <dbReference type="Proteomes" id="UP000075288"/>
    </source>
</evidence>
<name>A0A150K0H9_HEYCO</name>
<reference evidence="2 4" key="1">
    <citation type="submission" date="2016-01" db="EMBL/GenBank/DDBJ databases">
        <title>Genome Sequences of Twelve Sporeforming Bacillus Species Isolated from Foods.</title>
        <authorList>
            <person name="Berendsen E.M."/>
            <person name="Wells-Bennik M.H."/>
            <person name="Krawcyk A.O."/>
            <person name="De Jong A."/>
            <person name="Holsappel S."/>
            <person name="Eijlander R.T."/>
            <person name="Kuipers O.P."/>
        </authorList>
    </citation>
    <scope>NUCLEOTIDE SEQUENCE [LARGE SCALE GENOMIC DNA]</scope>
    <source>
        <strain evidence="2 4">B4098</strain>
    </source>
</reference>
<dbReference type="EMBL" id="LRPN01000047">
    <property type="protein sequence ID" value="KWZ83026.1"/>
    <property type="molecule type" value="Genomic_DNA"/>
</dbReference>
<sequence>MDEFAGKRNSGADSGIVRKSRHKRGTCLILLCFSRLNAFNRVLM</sequence>
<proteinExistence type="predicted"/>
<dbReference type="PATRIC" id="fig|1398.22.peg.1521"/>
<dbReference type="Proteomes" id="UP000070376">
    <property type="component" value="Unassembled WGS sequence"/>
</dbReference>
<reference evidence="3" key="2">
    <citation type="submission" date="2016-01" db="EMBL/GenBank/DDBJ databases">
        <authorList>
            <person name="Mitreva M."/>
            <person name="Pepin K.H."/>
            <person name="Mihindukulasuriya K.A."/>
            <person name="Fulton R."/>
            <person name="Fronick C."/>
            <person name="O'Laughlin M."/>
            <person name="Miner T."/>
            <person name="Herter B."/>
            <person name="Rosa B.A."/>
            <person name="Cordes M."/>
            <person name="Tomlinson C."/>
            <person name="Wollam A."/>
            <person name="Palsikar V.B."/>
            <person name="Mardis E.R."/>
            <person name="Wilson R.K."/>
        </authorList>
    </citation>
    <scope>NUCLEOTIDE SEQUENCE [LARGE SCALE GENOMIC DNA]</scope>
    <source>
        <strain evidence="3">GED7749B</strain>
    </source>
</reference>
<dbReference type="AlphaFoldDB" id="A0A150K0H9"/>
<dbReference type="Proteomes" id="UP000075288">
    <property type="component" value="Unassembled WGS sequence"/>
</dbReference>
<dbReference type="EMBL" id="LQYG01000042">
    <property type="protein sequence ID" value="KYC62972.1"/>
    <property type="molecule type" value="Genomic_DNA"/>
</dbReference>
<organism evidence="2 4">
    <name type="scientific">Heyndrickxia coagulans</name>
    <name type="common">Weizmannia coagulans</name>
    <dbReference type="NCBI Taxonomy" id="1398"/>
    <lineage>
        <taxon>Bacteria</taxon>
        <taxon>Bacillati</taxon>
        <taxon>Bacillota</taxon>
        <taxon>Bacilli</taxon>
        <taxon>Bacillales</taxon>
        <taxon>Bacillaceae</taxon>
        <taxon>Heyndrickxia</taxon>
    </lineage>
</organism>
<comment type="caution">
    <text evidence="2">The sequence shown here is derived from an EMBL/GenBank/DDBJ whole genome shotgun (WGS) entry which is preliminary data.</text>
</comment>
<protein>
    <submittedName>
        <fullName evidence="2">Uncharacterized protein</fullName>
    </submittedName>
</protein>